<dbReference type="AlphaFoldDB" id="A0A815DVV9"/>
<organism evidence="2 3">
    <name type="scientific">Adineta ricciae</name>
    <name type="common">Rotifer</name>
    <dbReference type="NCBI Taxonomy" id="249248"/>
    <lineage>
        <taxon>Eukaryota</taxon>
        <taxon>Metazoa</taxon>
        <taxon>Spiralia</taxon>
        <taxon>Gnathifera</taxon>
        <taxon>Rotifera</taxon>
        <taxon>Eurotatoria</taxon>
        <taxon>Bdelloidea</taxon>
        <taxon>Adinetida</taxon>
        <taxon>Adinetidae</taxon>
        <taxon>Adineta</taxon>
    </lineage>
</organism>
<name>A0A815DVV9_ADIRI</name>
<comment type="caution">
    <text evidence="2">The sequence shown here is derived from an EMBL/GenBank/DDBJ whole genome shotgun (WGS) entry which is preliminary data.</text>
</comment>
<protein>
    <recommendedName>
        <fullName evidence="1">EGF-like domain-containing protein</fullName>
    </recommendedName>
</protein>
<accession>A0A815DVV9</accession>
<dbReference type="PROSITE" id="PS00022">
    <property type="entry name" value="EGF_1"/>
    <property type="match status" value="1"/>
</dbReference>
<sequence length="479" mass="55380">MLTCYDNDKCNLYPSNFNYSGLTCRETTTCFTKENAVSFVTSLSHVRRDFTQFISYMHLVFSACALPSPMIGWNLSKLYSCPDSYRSISFHRVADHFYDCPNSLTDETYEGNLCRQNLSSDCVRKSDMYYLHPPALPATEGRCEDGSDGMYPFICRHRTNIGCQYLRSLKISNKYFLFQEICNGRVHPELIEDEDNCDEWKRNCNPVYQKCNQLLNSSTYESCIPMLWAKNSKTKCYVGVNENNYCQRNYPNDDHKVFRCFNDSKCIELQDLYDGVFHCPFHDDETICLHKKNNIKCPYGTYPCDIKQSYCGPKQNQCDSRVTCDIHIRSNIESCSLIGTLAHYRMLSIDNHRQYPPVKSPRPIKDVERKIRGCRDVNPSTLDKYRCHRGIVVNSSIDGEQCLCSPAYYGRTCEYHSSFYYKIAFPFLPVNRLATRIILTDRIISKVQCEKNCTGKWTMPFGLVGRILPNQATNTSCSP</sequence>
<proteinExistence type="predicted"/>
<dbReference type="Proteomes" id="UP000663852">
    <property type="component" value="Unassembled WGS sequence"/>
</dbReference>
<evidence type="ECO:0000259" key="1">
    <source>
        <dbReference type="PROSITE" id="PS00022"/>
    </source>
</evidence>
<feature type="domain" description="EGF-like" evidence="1">
    <location>
        <begin position="402"/>
        <end position="413"/>
    </location>
</feature>
<reference evidence="2" key="1">
    <citation type="submission" date="2021-02" db="EMBL/GenBank/DDBJ databases">
        <authorList>
            <person name="Nowell W R."/>
        </authorList>
    </citation>
    <scope>NUCLEOTIDE SEQUENCE</scope>
</reference>
<evidence type="ECO:0000313" key="3">
    <source>
        <dbReference type="Proteomes" id="UP000663852"/>
    </source>
</evidence>
<gene>
    <name evidence="2" type="ORF">EDS130_LOCUS30709</name>
</gene>
<evidence type="ECO:0000313" key="2">
    <source>
        <dbReference type="EMBL" id="CAF1302924.1"/>
    </source>
</evidence>
<dbReference type="EMBL" id="CAJNOJ010000218">
    <property type="protein sequence ID" value="CAF1302924.1"/>
    <property type="molecule type" value="Genomic_DNA"/>
</dbReference>
<dbReference type="OrthoDB" id="6022531at2759"/>
<dbReference type="InterPro" id="IPR000742">
    <property type="entry name" value="EGF"/>
</dbReference>